<evidence type="ECO:0000256" key="2">
    <source>
        <dbReference type="PROSITE-ProRule" id="PRU00335"/>
    </source>
</evidence>
<proteinExistence type="predicted"/>
<evidence type="ECO:0000313" key="5">
    <source>
        <dbReference type="Proteomes" id="UP000019277"/>
    </source>
</evidence>
<dbReference type="RefSeq" id="WP_035281418.1">
    <property type="nucleotide sequence ID" value="NZ_AYXG01000079.1"/>
</dbReference>
<sequence>MARPPDTARRAELIAATLDDLAAHGLAEFTLRGLAERLGTSARMLVHYFGSRDRLLAAAFAEHRSRVLAQLDGAAEQDPRSAAAAAWSAMTTDRAHFTVMYQLLTAALTEDHPAARTAVTAWVDYAAALLPDHDPATATALASGLKGLLLDRMVTGDHARCDAAAALLIDRLLS</sequence>
<accession>A0A8E2WUR3</accession>
<reference evidence="4 5" key="1">
    <citation type="journal article" date="2014" name="Genome Announc.">
        <title>Draft Genome Sequence of the Antitrypanosomally Active Sponge-Associated Bacterium Actinokineospora sp. Strain EG49.</title>
        <authorList>
            <person name="Harjes J."/>
            <person name="Ryu T."/>
            <person name="Abdelmohsen U.R."/>
            <person name="Moitinho-Silva L."/>
            <person name="Horn H."/>
            <person name="Ravasi T."/>
            <person name="Hentschel U."/>
        </authorList>
    </citation>
    <scope>NUCLEOTIDE SEQUENCE [LARGE SCALE GENOMIC DNA]</scope>
    <source>
        <strain evidence="4 5">EG49</strain>
    </source>
</reference>
<evidence type="ECO:0000259" key="3">
    <source>
        <dbReference type="PROSITE" id="PS50977"/>
    </source>
</evidence>
<dbReference type="PROSITE" id="PS50977">
    <property type="entry name" value="HTH_TETR_2"/>
    <property type="match status" value="1"/>
</dbReference>
<keyword evidence="5" id="KW-1185">Reference proteome</keyword>
<keyword evidence="1 2" id="KW-0238">DNA-binding</keyword>
<accession>W7J8V0</accession>
<evidence type="ECO:0000313" key="4">
    <source>
        <dbReference type="EMBL" id="EWC62454.1"/>
    </source>
</evidence>
<dbReference type="SUPFAM" id="SSF46689">
    <property type="entry name" value="Homeodomain-like"/>
    <property type="match status" value="1"/>
</dbReference>
<dbReference type="InterPro" id="IPR001647">
    <property type="entry name" value="HTH_TetR"/>
</dbReference>
<feature type="domain" description="HTH tetR-type" evidence="3">
    <location>
        <begin position="7"/>
        <end position="67"/>
    </location>
</feature>
<dbReference type="OrthoDB" id="5177743at2"/>
<comment type="caution">
    <text evidence="4">The sequence shown here is derived from an EMBL/GenBank/DDBJ whole genome shotgun (WGS) entry which is preliminary data.</text>
</comment>
<dbReference type="STRING" id="909613.UO65_2272"/>
<dbReference type="EMBL" id="AYXG01000079">
    <property type="protein sequence ID" value="EWC62454.1"/>
    <property type="molecule type" value="Genomic_DNA"/>
</dbReference>
<name>W7J8V0_9PSEU</name>
<dbReference type="Gene3D" id="1.10.357.10">
    <property type="entry name" value="Tetracycline Repressor, domain 2"/>
    <property type="match status" value="1"/>
</dbReference>
<dbReference type="Pfam" id="PF00440">
    <property type="entry name" value="TetR_N"/>
    <property type="match status" value="1"/>
</dbReference>
<gene>
    <name evidence="4" type="ORF">UO65_2272</name>
</gene>
<dbReference type="GO" id="GO:0003677">
    <property type="term" value="F:DNA binding"/>
    <property type="evidence" value="ECO:0007669"/>
    <property type="project" value="UniProtKB-UniRule"/>
</dbReference>
<organism evidence="4 5">
    <name type="scientific">Actinokineospora spheciospongiae</name>
    <dbReference type="NCBI Taxonomy" id="909613"/>
    <lineage>
        <taxon>Bacteria</taxon>
        <taxon>Bacillati</taxon>
        <taxon>Actinomycetota</taxon>
        <taxon>Actinomycetes</taxon>
        <taxon>Pseudonocardiales</taxon>
        <taxon>Pseudonocardiaceae</taxon>
        <taxon>Actinokineospora</taxon>
    </lineage>
</organism>
<dbReference type="eggNOG" id="COG1309">
    <property type="taxonomic scope" value="Bacteria"/>
</dbReference>
<dbReference type="AlphaFoldDB" id="W7J8V0"/>
<feature type="DNA-binding region" description="H-T-H motif" evidence="2">
    <location>
        <begin position="30"/>
        <end position="49"/>
    </location>
</feature>
<dbReference type="InterPro" id="IPR009057">
    <property type="entry name" value="Homeodomain-like_sf"/>
</dbReference>
<evidence type="ECO:0000256" key="1">
    <source>
        <dbReference type="ARBA" id="ARBA00023125"/>
    </source>
</evidence>
<dbReference type="Proteomes" id="UP000019277">
    <property type="component" value="Unassembled WGS sequence"/>
</dbReference>
<protein>
    <submittedName>
        <fullName evidence="4">Transcriptional regulator, TetR family</fullName>
    </submittedName>
</protein>